<accession>A0A377I933</accession>
<proteinExistence type="predicted"/>
<dbReference type="Proteomes" id="UP000254465">
    <property type="component" value="Unassembled WGS sequence"/>
</dbReference>
<organism evidence="1 2">
    <name type="scientific">Avibacterium paragallinarum</name>
    <name type="common">Haemophilus gallinarum</name>
    <dbReference type="NCBI Taxonomy" id="728"/>
    <lineage>
        <taxon>Bacteria</taxon>
        <taxon>Pseudomonadati</taxon>
        <taxon>Pseudomonadota</taxon>
        <taxon>Gammaproteobacteria</taxon>
        <taxon>Pasteurellales</taxon>
        <taxon>Pasteurellaceae</taxon>
        <taxon>Avibacterium</taxon>
    </lineage>
</organism>
<name>A0A377I933_AVIPA</name>
<evidence type="ECO:0000313" key="1">
    <source>
        <dbReference type="EMBL" id="STO71834.1"/>
    </source>
</evidence>
<reference evidence="1 2" key="1">
    <citation type="submission" date="2018-06" db="EMBL/GenBank/DDBJ databases">
        <authorList>
            <consortium name="Pathogen Informatics"/>
            <person name="Doyle S."/>
        </authorList>
    </citation>
    <scope>NUCLEOTIDE SEQUENCE [LARGE SCALE GENOMIC DNA]</scope>
    <source>
        <strain evidence="1 2">NCTC11296</strain>
    </source>
</reference>
<dbReference type="EMBL" id="UGHK01000002">
    <property type="protein sequence ID" value="STO71834.1"/>
    <property type="molecule type" value="Genomic_DNA"/>
</dbReference>
<evidence type="ECO:0000313" key="2">
    <source>
        <dbReference type="Proteomes" id="UP000254465"/>
    </source>
</evidence>
<protein>
    <submittedName>
        <fullName evidence="1">Uncharacterized protein</fullName>
    </submittedName>
</protein>
<gene>
    <name evidence="1" type="ORF">NCTC11296_01748</name>
</gene>
<sequence length="341" mass="38425">MWKIENAEELLDFVQTLKSNEKIEFEKVEFDFLRQVKIKIQGNPLRYNGSINYAICKGICEFQNEVWRAYAEFKTGKSHITLLTQEEKDALEITFTVNEGCTEIIADLTDMFNAMRKFFKEVTNGMTGGQKVLTCTAFALTVSGAVVGYKWLDNQKEIQLAQIQATENQAEQKSESEVLKQAFLTIQAVANESNNARFKQSIQSIEEHSEKAYSEMARAVSDAEKVTISQGNNTKIKLEQPQLQKIVNDLNAQEKATTKPDTLDLYIDGVKRQEGKITIFARTLQGETFSANIDADMLGDDGVNEIIDRVKDINTIKLSGMIKRRSGKIEQATFSAIATEE</sequence>
<dbReference type="RefSeq" id="WP_017806755.1">
    <property type="nucleotide sequence ID" value="NZ_PQVK01000153.1"/>
</dbReference>
<dbReference type="AlphaFoldDB" id="A0A377I933"/>